<dbReference type="CTD" id="41407"/>
<dbReference type="GO" id="GO:0006788">
    <property type="term" value="P:heme oxidation"/>
    <property type="evidence" value="ECO:0007669"/>
    <property type="project" value="UniProtKB-UniRule"/>
</dbReference>
<protein>
    <recommendedName>
        <fullName evidence="4">Heme oxygenase</fullName>
        <ecNumber evidence="4">1.14.14.18</ecNumber>
    </recommendedName>
</protein>
<feature type="binding site" description="axial binding residue" evidence="6">
    <location>
        <position position="21"/>
    </location>
    <ligand>
        <name>heme b</name>
        <dbReference type="ChEBI" id="CHEBI:60344"/>
    </ligand>
    <ligandPart>
        <name>Fe</name>
        <dbReference type="ChEBI" id="CHEBI:18248"/>
    </ligandPart>
</feature>
<keyword evidence="3 4" id="KW-0408">Iron</keyword>
<keyword evidence="1 4" id="KW-0349">Heme</keyword>
<evidence type="ECO:0000256" key="4">
    <source>
        <dbReference type="PIRNR" id="PIRNR000343"/>
    </source>
</evidence>
<dbReference type="SUPFAM" id="SSF48613">
    <property type="entry name" value="Heme oxygenase-like"/>
    <property type="match status" value="1"/>
</dbReference>
<evidence type="ECO:0000256" key="7">
    <source>
        <dbReference type="SAM" id="Phobius"/>
    </source>
</evidence>
<dbReference type="OrthoDB" id="652091at2759"/>
<evidence type="ECO:0000256" key="3">
    <source>
        <dbReference type="ARBA" id="ARBA00023004"/>
    </source>
</evidence>
<dbReference type="PANTHER" id="PTHR10720">
    <property type="entry name" value="HEME OXYGENASE"/>
    <property type="match status" value="1"/>
</dbReference>
<dbReference type="RefSeq" id="XP_011299145.1">
    <property type="nucleotide sequence ID" value="XM_011300843.1"/>
</dbReference>
<reference evidence="9" key="1">
    <citation type="submission" date="2025-08" db="UniProtKB">
        <authorList>
            <consortium name="RefSeq"/>
        </authorList>
    </citation>
    <scope>IDENTIFICATION</scope>
    <source>
        <strain evidence="9">USDA-PBARC FA_bdor</strain>
        <tissue evidence="9">Whole organism</tissue>
    </source>
</reference>
<feature type="binding site" evidence="5">
    <location>
        <position position="181"/>
    </location>
    <ligand>
        <name>heme b</name>
        <dbReference type="ChEBI" id="CHEBI:60344"/>
    </ligand>
</feature>
<dbReference type="KEGG" id="fas:105264167"/>
<evidence type="ECO:0000256" key="2">
    <source>
        <dbReference type="ARBA" id="ARBA00022723"/>
    </source>
</evidence>
<keyword evidence="8" id="KW-1185">Reference proteome</keyword>
<accession>A0A9R1SXW7</accession>
<evidence type="ECO:0000313" key="8">
    <source>
        <dbReference type="Proteomes" id="UP000694866"/>
    </source>
</evidence>
<feature type="binding site" evidence="5">
    <location>
        <position position="128"/>
    </location>
    <ligand>
        <name>heme b</name>
        <dbReference type="ChEBI" id="CHEBI:60344"/>
    </ligand>
</feature>
<evidence type="ECO:0000256" key="5">
    <source>
        <dbReference type="PIRSR" id="PIRSR000343-1"/>
    </source>
</evidence>
<keyword evidence="7" id="KW-0472">Membrane</keyword>
<comment type="similarity">
    <text evidence="4">Belongs to the heme oxygenase family.</text>
</comment>
<dbReference type="GO" id="GO:0046872">
    <property type="term" value="F:metal ion binding"/>
    <property type="evidence" value="ECO:0007669"/>
    <property type="project" value="UniProtKB-UniRule"/>
</dbReference>
<evidence type="ECO:0000256" key="1">
    <source>
        <dbReference type="ARBA" id="ARBA00022617"/>
    </source>
</evidence>
<keyword evidence="2 4" id="KW-0479">Metal-binding</keyword>
<dbReference type="PIRSF" id="PIRSF000343">
    <property type="entry name" value="Haem_Oase"/>
    <property type="match status" value="1"/>
</dbReference>
<dbReference type="Proteomes" id="UP000694866">
    <property type="component" value="Unplaced"/>
</dbReference>
<keyword evidence="7" id="KW-1133">Transmembrane helix</keyword>
<dbReference type="InterPro" id="IPR016053">
    <property type="entry name" value="Haem_Oase-like"/>
</dbReference>
<dbReference type="PRINTS" id="PR00088">
    <property type="entry name" value="HAEMOXYGNASE"/>
</dbReference>
<dbReference type="Pfam" id="PF01126">
    <property type="entry name" value="Heme_oxygenase"/>
    <property type="match status" value="1"/>
</dbReference>
<dbReference type="GO" id="GO:0004392">
    <property type="term" value="F:heme oxygenase (decyclizing) activity"/>
    <property type="evidence" value="ECO:0007669"/>
    <property type="project" value="UniProtKB-UniRule"/>
</dbReference>
<dbReference type="InterPro" id="IPR016084">
    <property type="entry name" value="Haem_Oase-like_multi-hlx"/>
</dbReference>
<name>A0A9R1SXW7_9HYME</name>
<dbReference type="EC" id="1.14.14.18" evidence="4"/>
<keyword evidence="7" id="KW-0812">Transmembrane</keyword>
<dbReference type="CDD" id="cd19165">
    <property type="entry name" value="HemeO"/>
    <property type="match status" value="1"/>
</dbReference>
<dbReference type="AlphaFoldDB" id="A0A9R1SXW7"/>
<proteinExistence type="inferred from homology"/>
<evidence type="ECO:0000256" key="6">
    <source>
        <dbReference type="PIRSR" id="PIRSR000343-2"/>
    </source>
</evidence>
<feature type="binding site" evidence="5">
    <location>
        <position position="14"/>
    </location>
    <ligand>
        <name>heme b</name>
        <dbReference type="ChEBI" id="CHEBI:60344"/>
    </ligand>
</feature>
<evidence type="ECO:0000313" key="9">
    <source>
        <dbReference type="RefSeq" id="XP_011299145.1"/>
    </source>
</evidence>
<feature type="transmembrane region" description="Helical" evidence="7">
    <location>
        <begin position="121"/>
        <end position="141"/>
    </location>
</feature>
<gene>
    <name evidence="9" type="primary">Ho</name>
</gene>
<dbReference type="InterPro" id="IPR002051">
    <property type="entry name" value="Haem_Oase"/>
</dbReference>
<dbReference type="GeneID" id="105264167"/>
<organism evidence="8 9">
    <name type="scientific">Fopius arisanus</name>
    <dbReference type="NCBI Taxonomy" id="64838"/>
    <lineage>
        <taxon>Eukaryota</taxon>
        <taxon>Metazoa</taxon>
        <taxon>Ecdysozoa</taxon>
        <taxon>Arthropoda</taxon>
        <taxon>Hexapoda</taxon>
        <taxon>Insecta</taxon>
        <taxon>Pterygota</taxon>
        <taxon>Neoptera</taxon>
        <taxon>Endopterygota</taxon>
        <taxon>Hymenoptera</taxon>
        <taxon>Apocrita</taxon>
        <taxon>Ichneumonoidea</taxon>
        <taxon>Braconidae</taxon>
        <taxon>Opiinae</taxon>
        <taxon>Fopius</taxon>
    </lineage>
</organism>
<comment type="catalytic activity">
    <reaction evidence="4">
        <text>heme b + 3 reduced [NADPH--hemoprotein reductase] + 3 O2 = biliverdin IXalpha + CO + Fe(2+) + 3 oxidized [NADPH--hemoprotein reductase] + 3 H2O + H(+)</text>
        <dbReference type="Rhea" id="RHEA:21764"/>
        <dbReference type="Rhea" id="RHEA-COMP:11964"/>
        <dbReference type="Rhea" id="RHEA-COMP:11965"/>
        <dbReference type="ChEBI" id="CHEBI:15377"/>
        <dbReference type="ChEBI" id="CHEBI:15378"/>
        <dbReference type="ChEBI" id="CHEBI:15379"/>
        <dbReference type="ChEBI" id="CHEBI:17245"/>
        <dbReference type="ChEBI" id="CHEBI:29033"/>
        <dbReference type="ChEBI" id="CHEBI:57618"/>
        <dbReference type="ChEBI" id="CHEBI:57991"/>
        <dbReference type="ChEBI" id="CHEBI:58210"/>
        <dbReference type="ChEBI" id="CHEBI:60344"/>
        <dbReference type="EC" id="1.14.14.18"/>
    </reaction>
</comment>
<dbReference type="PANTHER" id="PTHR10720:SF0">
    <property type="entry name" value="HEME OXYGENASE"/>
    <property type="match status" value="1"/>
</dbReference>
<dbReference type="Gene3D" id="1.20.910.10">
    <property type="entry name" value="Heme oxygenase-like"/>
    <property type="match status" value="1"/>
</dbReference>
<feature type="transmembrane region" description="Helical" evidence="7">
    <location>
        <begin position="228"/>
        <end position="244"/>
    </location>
</feature>
<sequence>MGESKGDTFCKQMRAATREIHAVSDALVNAKLAFGLQDDKVWADGLLVFYEIFKYLEKAMPGVTKKHEIDNIIPQDMERTKAFEEDLNFYLGSEWSKNYTPRESVVQYLNHLKELECTKPILLLAYVYHLYMGLLSGGIILRKKRQLIQKLSPFKSTHKLEGNHVTDFGESSIYKLKENFRRKMNELAEGLDELTKEQLIEESKVVFVMNNQIIRSVQGASAVMIKKIIYVITILLVLILFYIFKR</sequence>